<protein>
    <recommendedName>
        <fullName evidence="3">histidine kinase</fullName>
        <ecNumber evidence="3">2.7.13.3</ecNumber>
    </recommendedName>
</protein>
<evidence type="ECO:0000256" key="9">
    <source>
        <dbReference type="ARBA" id="ARBA00023012"/>
    </source>
</evidence>
<reference evidence="14 15" key="1">
    <citation type="submission" date="2014-09" db="EMBL/GenBank/DDBJ databases">
        <title>Genome sequencing of Methyloceanibacter caenitepidi Gela4.</title>
        <authorList>
            <person name="Takeuchi M."/>
            <person name="Susumu S."/>
            <person name="Kamagata Y."/>
            <person name="Oshima K."/>
            <person name="Hattori M."/>
            <person name="Iwasaki W."/>
        </authorList>
    </citation>
    <scope>NUCLEOTIDE SEQUENCE [LARGE SCALE GENOMIC DNA]</scope>
    <source>
        <strain evidence="14 15">Gela4</strain>
    </source>
</reference>
<dbReference type="KEGG" id="mcg:GL4_2547"/>
<dbReference type="GO" id="GO:0004673">
    <property type="term" value="F:protein histidine kinase activity"/>
    <property type="evidence" value="ECO:0007669"/>
    <property type="project" value="UniProtKB-EC"/>
</dbReference>
<dbReference type="STRING" id="1384459.GL4_2547"/>
<evidence type="ECO:0000256" key="2">
    <source>
        <dbReference type="ARBA" id="ARBA00004370"/>
    </source>
</evidence>
<dbReference type="InterPro" id="IPR050428">
    <property type="entry name" value="TCS_sensor_his_kinase"/>
</dbReference>
<dbReference type="Proteomes" id="UP000031643">
    <property type="component" value="Chromosome"/>
</dbReference>
<dbReference type="PROSITE" id="PS50109">
    <property type="entry name" value="HIS_KIN"/>
    <property type="match status" value="1"/>
</dbReference>
<evidence type="ECO:0000313" key="15">
    <source>
        <dbReference type="Proteomes" id="UP000031643"/>
    </source>
</evidence>
<dbReference type="InterPro" id="IPR005467">
    <property type="entry name" value="His_kinase_dom"/>
</dbReference>
<dbReference type="EMBL" id="AP014648">
    <property type="protein sequence ID" value="BAQ17981.1"/>
    <property type="molecule type" value="Genomic_DNA"/>
</dbReference>
<comment type="subcellular location">
    <subcellularLocation>
        <location evidence="2">Membrane</location>
    </subcellularLocation>
</comment>
<dbReference type="InterPro" id="IPR004358">
    <property type="entry name" value="Sig_transdc_His_kin-like_C"/>
</dbReference>
<evidence type="ECO:0000313" key="14">
    <source>
        <dbReference type="EMBL" id="BAQ17981.1"/>
    </source>
</evidence>
<dbReference type="Pfam" id="PF02518">
    <property type="entry name" value="HATPase_c"/>
    <property type="match status" value="1"/>
</dbReference>
<dbReference type="Gene3D" id="3.30.565.10">
    <property type="entry name" value="Histidine kinase-like ATPase, C-terminal domain"/>
    <property type="match status" value="1"/>
</dbReference>
<dbReference type="Gene3D" id="1.10.287.130">
    <property type="match status" value="1"/>
</dbReference>
<dbReference type="InterPro" id="IPR036890">
    <property type="entry name" value="HATPase_C_sf"/>
</dbReference>
<name>A0A0A8K5D5_9HYPH</name>
<dbReference type="RefSeq" id="WP_045367992.1">
    <property type="nucleotide sequence ID" value="NZ_AP014648.1"/>
</dbReference>
<dbReference type="InterPro" id="IPR003594">
    <property type="entry name" value="HATPase_dom"/>
</dbReference>
<organism evidence="14 15">
    <name type="scientific">Methyloceanibacter caenitepidi</name>
    <dbReference type="NCBI Taxonomy" id="1384459"/>
    <lineage>
        <taxon>Bacteria</taxon>
        <taxon>Pseudomonadati</taxon>
        <taxon>Pseudomonadota</taxon>
        <taxon>Alphaproteobacteria</taxon>
        <taxon>Hyphomicrobiales</taxon>
        <taxon>Hyphomicrobiaceae</taxon>
        <taxon>Methyloceanibacter</taxon>
    </lineage>
</organism>
<evidence type="ECO:0000256" key="8">
    <source>
        <dbReference type="ARBA" id="ARBA00022989"/>
    </source>
</evidence>
<proteinExistence type="predicted"/>
<dbReference type="GO" id="GO:0000160">
    <property type="term" value="P:phosphorelay signal transduction system"/>
    <property type="evidence" value="ECO:0007669"/>
    <property type="project" value="UniProtKB-KW"/>
</dbReference>
<keyword evidence="7 14" id="KW-0418">Kinase</keyword>
<dbReference type="SUPFAM" id="SSF55874">
    <property type="entry name" value="ATPase domain of HSP90 chaperone/DNA topoisomerase II/histidine kinase"/>
    <property type="match status" value="1"/>
</dbReference>
<keyword evidence="9" id="KW-0902">Two-component regulatory system</keyword>
<dbReference type="PANTHER" id="PTHR45436:SF5">
    <property type="entry name" value="SENSOR HISTIDINE KINASE TRCS"/>
    <property type="match status" value="1"/>
</dbReference>
<feature type="transmembrane region" description="Helical" evidence="11">
    <location>
        <begin position="168"/>
        <end position="192"/>
    </location>
</feature>
<dbReference type="SMART" id="SM00387">
    <property type="entry name" value="HATPase_c"/>
    <property type="match status" value="1"/>
</dbReference>
<dbReference type="GO" id="GO:0005886">
    <property type="term" value="C:plasma membrane"/>
    <property type="evidence" value="ECO:0007669"/>
    <property type="project" value="TreeGrafter"/>
</dbReference>
<evidence type="ECO:0000256" key="3">
    <source>
        <dbReference type="ARBA" id="ARBA00012438"/>
    </source>
</evidence>
<evidence type="ECO:0000259" key="12">
    <source>
        <dbReference type="PROSITE" id="PS50109"/>
    </source>
</evidence>
<evidence type="ECO:0000256" key="5">
    <source>
        <dbReference type="ARBA" id="ARBA00022679"/>
    </source>
</evidence>
<evidence type="ECO:0000256" key="6">
    <source>
        <dbReference type="ARBA" id="ARBA00022692"/>
    </source>
</evidence>
<feature type="transmembrane region" description="Helical" evidence="11">
    <location>
        <begin position="6"/>
        <end position="33"/>
    </location>
</feature>
<keyword evidence="10 11" id="KW-0472">Membrane</keyword>
<gene>
    <name evidence="14" type="ORF">GL4_2547</name>
</gene>
<feature type="domain" description="HAMP" evidence="13">
    <location>
        <begin position="195"/>
        <end position="246"/>
    </location>
</feature>
<dbReference type="HOGENOM" id="CLU_000445_42_3_5"/>
<keyword evidence="8 11" id="KW-1133">Transmembrane helix</keyword>
<feature type="domain" description="Histidine kinase" evidence="12">
    <location>
        <begin position="254"/>
        <end position="454"/>
    </location>
</feature>
<dbReference type="PANTHER" id="PTHR45436">
    <property type="entry name" value="SENSOR HISTIDINE KINASE YKOH"/>
    <property type="match status" value="1"/>
</dbReference>
<dbReference type="OrthoDB" id="9809567at2"/>
<keyword evidence="5" id="KW-0808">Transferase</keyword>
<dbReference type="EC" id="2.7.13.3" evidence="3"/>
<keyword evidence="6 11" id="KW-0812">Transmembrane</keyword>
<keyword evidence="4" id="KW-0597">Phosphoprotein</keyword>
<dbReference type="PRINTS" id="PR00344">
    <property type="entry name" value="BCTRLSENSOR"/>
</dbReference>
<comment type="catalytic activity">
    <reaction evidence="1">
        <text>ATP + protein L-histidine = ADP + protein N-phospho-L-histidine.</text>
        <dbReference type="EC" id="2.7.13.3"/>
    </reaction>
</comment>
<dbReference type="AlphaFoldDB" id="A0A0A8K5D5"/>
<dbReference type="PROSITE" id="PS50885">
    <property type="entry name" value="HAMP"/>
    <property type="match status" value="1"/>
</dbReference>
<evidence type="ECO:0000256" key="10">
    <source>
        <dbReference type="ARBA" id="ARBA00023136"/>
    </source>
</evidence>
<keyword evidence="15" id="KW-1185">Reference proteome</keyword>
<dbReference type="InterPro" id="IPR003660">
    <property type="entry name" value="HAMP_dom"/>
</dbReference>
<evidence type="ECO:0000256" key="7">
    <source>
        <dbReference type="ARBA" id="ARBA00022777"/>
    </source>
</evidence>
<accession>A0A0A8K5D5</accession>
<evidence type="ECO:0000259" key="13">
    <source>
        <dbReference type="PROSITE" id="PS50885"/>
    </source>
</evidence>
<evidence type="ECO:0000256" key="4">
    <source>
        <dbReference type="ARBA" id="ARBA00022553"/>
    </source>
</evidence>
<evidence type="ECO:0000256" key="1">
    <source>
        <dbReference type="ARBA" id="ARBA00000085"/>
    </source>
</evidence>
<evidence type="ECO:0000256" key="11">
    <source>
        <dbReference type="SAM" id="Phobius"/>
    </source>
</evidence>
<sequence>MGPKSLAFRLFVSAAAWVLVVIPIAAILLTSLYRQSIERNFDARLNVYMTSLIAASTAAGGDTPESPDSLGAPIFDIPFSGWYWQIKALDGGEERPLFVSGSLLDQQLDLPSKDDVPADETLTRRSYVTGPDDENLRIEEREIRPGHEGDTVYSYAVGGNAAEIDDDLAQFTTMLVLALVILGVGLTVATFFQVRFGLLPLRAIRHDLAAIRSGDAEKLEGELPDEIKPLQTELNALIQSNRDVVERARTHVGNLAHALKTPLSVISNEARSHDGPLSGKVIEQAELMRTQITHHLDRARVAARSGVIGGVTEVEPTLMALKRALDRIYGEKGISLTVSIDPGLKFQGEKQDFEEMAGNLIDNACKWAKTSVTVTARRLGDDTLSVMVDDDGPGLTRAEREKAVKRGQRLDESKPGSGLGLSIVADLAHLYKGHFVLEDARDGGLSARLTLPAA</sequence>